<keyword evidence="5" id="KW-1185">Reference proteome</keyword>
<dbReference type="AlphaFoldDB" id="A0A398BF09"/>
<keyword evidence="2" id="KW-0178">Competence</keyword>
<protein>
    <submittedName>
        <fullName evidence="4">Prepilin-type N-terminal cleavage/methylation domain-containing protein</fullName>
    </submittedName>
</protein>
<evidence type="ECO:0000313" key="5">
    <source>
        <dbReference type="Proteomes" id="UP000266016"/>
    </source>
</evidence>
<dbReference type="NCBIfam" id="TIGR02532">
    <property type="entry name" value="IV_pilin_GFxxxE"/>
    <property type="match status" value="1"/>
</dbReference>
<reference evidence="4 5" key="1">
    <citation type="submission" date="2018-08" db="EMBL/GenBank/DDBJ databases">
        <title>Bacillus jemisoniae sp. nov., Bacillus chryseoplanitiae sp. nov., Bacillus resnikiae sp. nov., and Bacillus frankliniae sp. nov., isolated from Viking spacecraft and associated surfaces.</title>
        <authorList>
            <person name="Seuylemezian A."/>
            <person name="Vaishampayan P."/>
        </authorList>
    </citation>
    <scope>NUCLEOTIDE SEQUENCE [LARGE SCALE GENOMIC DNA]</scope>
    <source>
        <strain evidence="4 5">MA001</strain>
    </source>
</reference>
<name>A0A398BF09_9BACI</name>
<comment type="caution">
    <text evidence="4">The sequence shown here is derived from an EMBL/GenBank/DDBJ whole genome shotgun (WGS) entry which is preliminary data.</text>
</comment>
<feature type="transmembrane region" description="Helical" evidence="3">
    <location>
        <begin position="12"/>
        <end position="35"/>
    </location>
</feature>
<sequence>MRKKYISQQSGLTLIEVLAALTISALVIGIVYGVFTYSVQSNNKTQSHINLRQEANLIITEMRKRHQEATANYEICYDELLANELPSKQGLLLEKVSINGTTINATKCKQEIDPSQALPVEFTLIDQQNRNQFTIDTVIEGRRNSKPLAVEIEEPDQQQSFADYLRATGIFVYVNTVELDGTKSEIVGENSTVVLRQGFPKKTSESSWSIEAKDIYIKDNLSMKNFTLGNPGDSVIVSNIYVDGDVKFDKNIKGPLINGHLQYTGKLELNENSIESVISHSNQWVETISFPSLDKLFPKLESPIKNVGKVVIASYDTDPITFNVNKNGIVFYPNGTVTVGGHSTFTGIIIANKLVVSGNSKVEFEALVEDDKLPF</sequence>
<keyword evidence="3" id="KW-0472">Membrane</keyword>
<dbReference type="GO" id="GO:0030420">
    <property type="term" value="P:establishment of competence for transformation"/>
    <property type="evidence" value="ECO:0007669"/>
    <property type="project" value="UniProtKB-KW"/>
</dbReference>
<evidence type="ECO:0000256" key="1">
    <source>
        <dbReference type="ARBA" id="ARBA00004241"/>
    </source>
</evidence>
<dbReference type="Pfam" id="PF07963">
    <property type="entry name" value="N_methyl"/>
    <property type="match status" value="1"/>
</dbReference>
<comment type="subcellular location">
    <subcellularLocation>
        <location evidence="1">Cell surface</location>
    </subcellularLocation>
</comment>
<evidence type="ECO:0000256" key="3">
    <source>
        <dbReference type="SAM" id="Phobius"/>
    </source>
</evidence>
<dbReference type="InterPro" id="IPR012902">
    <property type="entry name" value="N_methyl_site"/>
</dbReference>
<dbReference type="RefSeq" id="WP_119116016.1">
    <property type="nucleotide sequence ID" value="NZ_QWVS01000009.1"/>
</dbReference>
<dbReference type="Proteomes" id="UP000266016">
    <property type="component" value="Unassembled WGS sequence"/>
</dbReference>
<keyword evidence="3" id="KW-1133">Transmembrane helix</keyword>
<dbReference type="PROSITE" id="PS00409">
    <property type="entry name" value="PROKAR_NTER_METHYL"/>
    <property type="match status" value="1"/>
</dbReference>
<gene>
    <name evidence="4" type="ORF">D1953_04735</name>
</gene>
<proteinExistence type="predicted"/>
<evidence type="ECO:0000256" key="2">
    <source>
        <dbReference type="ARBA" id="ARBA00023287"/>
    </source>
</evidence>
<organism evidence="4 5">
    <name type="scientific">Peribacillus asahii</name>
    <dbReference type="NCBI Taxonomy" id="228899"/>
    <lineage>
        <taxon>Bacteria</taxon>
        <taxon>Bacillati</taxon>
        <taxon>Bacillota</taxon>
        <taxon>Bacilli</taxon>
        <taxon>Bacillales</taxon>
        <taxon>Bacillaceae</taxon>
        <taxon>Peribacillus</taxon>
    </lineage>
</organism>
<dbReference type="EMBL" id="QWVS01000009">
    <property type="protein sequence ID" value="RID88164.1"/>
    <property type="molecule type" value="Genomic_DNA"/>
</dbReference>
<evidence type="ECO:0000313" key="4">
    <source>
        <dbReference type="EMBL" id="RID88164.1"/>
    </source>
</evidence>
<accession>A0A398BF09</accession>
<dbReference type="GO" id="GO:0009986">
    <property type="term" value="C:cell surface"/>
    <property type="evidence" value="ECO:0007669"/>
    <property type="project" value="UniProtKB-SubCell"/>
</dbReference>
<keyword evidence="3" id="KW-0812">Transmembrane</keyword>